<dbReference type="InterPro" id="IPR008972">
    <property type="entry name" value="Cupredoxin"/>
</dbReference>
<evidence type="ECO:0000256" key="5">
    <source>
        <dbReference type="ARBA" id="ARBA00022692"/>
    </source>
</evidence>
<keyword evidence="16" id="KW-1185">Reference proteome</keyword>
<keyword evidence="7" id="KW-1278">Translocase</keyword>
<feature type="transmembrane region" description="Helical" evidence="13">
    <location>
        <begin position="83"/>
        <end position="104"/>
    </location>
</feature>
<dbReference type="EC" id="7.1.1.9" evidence="3"/>
<evidence type="ECO:0000256" key="11">
    <source>
        <dbReference type="ARBA" id="ARBA00023136"/>
    </source>
</evidence>
<dbReference type="Pfam" id="PF00116">
    <property type="entry name" value="COX2"/>
    <property type="match status" value="1"/>
</dbReference>
<evidence type="ECO:0000256" key="7">
    <source>
        <dbReference type="ARBA" id="ARBA00022967"/>
    </source>
</evidence>
<dbReference type="Gene3D" id="2.60.40.420">
    <property type="entry name" value="Cupredoxins - blue copper proteins"/>
    <property type="match status" value="1"/>
</dbReference>
<comment type="subcellular location">
    <subcellularLocation>
        <location evidence="1">Membrane</location>
        <topology evidence="1">Multi-pass membrane protein</topology>
    </subcellularLocation>
</comment>
<organism evidence="15 16">
    <name type="scientific">Parasedimentitalea psychrophila</name>
    <dbReference type="NCBI Taxonomy" id="2997337"/>
    <lineage>
        <taxon>Bacteria</taxon>
        <taxon>Pseudomonadati</taxon>
        <taxon>Pseudomonadota</taxon>
        <taxon>Alphaproteobacteria</taxon>
        <taxon>Rhodobacterales</taxon>
        <taxon>Paracoccaceae</taxon>
        <taxon>Parasedimentitalea</taxon>
    </lineage>
</organism>
<evidence type="ECO:0000256" key="9">
    <source>
        <dbReference type="ARBA" id="ARBA00022989"/>
    </source>
</evidence>
<evidence type="ECO:0000256" key="12">
    <source>
        <dbReference type="ARBA" id="ARBA00047816"/>
    </source>
</evidence>
<keyword evidence="8" id="KW-0249">Electron transport</keyword>
<dbReference type="InterPro" id="IPR001505">
    <property type="entry name" value="Copper_CuA"/>
</dbReference>
<dbReference type="Gene3D" id="1.10.287.90">
    <property type="match status" value="1"/>
</dbReference>
<dbReference type="GO" id="GO:0005507">
    <property type="term" value="F:copper ion binding"/>
    <property type="evidence" value="ECO:0007669"/>
    <property type="project" value="InterPro"/>
</dbReference>
<accession>A0A9Y2P200</accession>
<keyword evidence="4" id="KW-0813">Transport</keyword>
<feature type="transmembrane region" description="Helical" evidence="13">
    <location>
        <begin position="40"/>
        <end position="62"/>
    </location>
</feature>
<dbReference type="KEGG" id="ppso:QPJ95_04080"/>
<dbReference type="EMBL" id="CP127247">
    <property type="protein sequence ID" value="WIY26116.1"/>
    <property type="molecule type" value="Genomic_DNA"/>
</dbReference>
<reference evidence="15 16" key="1">
    <citation type="submission" date="2023-06" db="EMBL/GenBank/DDBJ databases">
        <title>Parasedimentitalea psychrophila sp. nov., a psychrophilic bacterium isolated from deep-sea sediment.</title>
        <authorList>
            <person name="Li A."/>
        </authorList>
    </citation>
    <scope>NUCLEOTIDE SEQUENCE [LARGE SCALE GENOMIC DNA]</scope>
    <source>
        <strain evidence="15 16">QS115</strain>
    </source>
</reference>
<comment type="similarity">
    <text evidence="2">Belongs to the cytochrome c oxidase subunit 2 family.</text>
</comment>
<feature type="domain" description="Cytochrome oxidase subunit II copper A binding" evidence="14">
    <location>
        <begin position="112"/>
        <end position="254"/>
    </location>
</feature>
<proteinExistence type="inferred from homology"/>
<evidence type="ECO:0000256" key="13">
    <source>
        <dbReference type="SAM" id="Phobius"/>
    </source>
</evidence>
<dbReference type="CDD" id="cd13919">
    <property type="entry name" value="CuRO_HCO_II_like_5"/>
    <property type="match status" value="1"/>
</dbReference>
<evidence type="ECO:0000313" key="16">
    <source>
        <dbReference type="Proteomes" id="UP001238334"/>
    </source>
</evidence>
<keyword evidence="10" id="KW-0186">Copper</keyword>
<dbReference type="GO" id="GO:0016020">
    <property type="term" value="C:membrane"/>
    <property type="evidence" value="ECO:0007669"/>
    <property type="project" value="UniProtKB-SubCell"/>
</dbReference>
<keyword evidence="5 13" id="KW-0812">Transmembrane</keyword>
<evidence type="ECO:0000256" key="3">
    <source>
        <dbReference type="ARBA" id="ARBA00012949"/>
    </source>
</evidence>
<dbReference type="PROSITE" id="PS00078">
    <property type="entry name" value="COX2"/>
    <property type="match status" value="1"/>
</dbReference>
<dbReference type="PANTHER" id="PTHR22888:SF9">
    <property type="entry name" value="CYTOCHROME C OXIDASE SUBUNIT 2"/>
    <property type="match status" value="1"/>
</dbReference>
<gene>
    <name evidence="15" type="ORF">QPJ95_04080</name>
</gene>
<comment type="catalytic activity">
    <reaction evidence="12">
        <text>4 Fe(II)-[cytochrome c] + O2 + 8 H(+)(in) = 4 Fe(III)-[cytochrome c] + 2 H2O + 4 H(+)(out)</text>
        <dbReference type="Rhea" id="RHEA:11436"/>
        <dbReference type="Rhea" id="RHEA-COMP:10350"/>
        <dbReference type="Rhea" id="RHEA-COMP:14399"/>
        <dbReference type="ChEBI" id="CHEBI:15377"/>
        <dbReference type="ChEBI" id="CHEBI:15378"/>
        <dbReference type="ChEBI" id="CHEBI:15379"/>
        <dbReference type="ChEBI" id="CHEBI:29033"/>
        <dbReference type="ChEBI" id="CHEBI:29034"/>
        <dbReference type="EC" id="7.1.1.9"/>
    </reaction>
</comment>
<evidence type="ECO:0000256" key="2">
    <source>
        <dbReference type="ARBA" id="ARBA00007866"/>
    </source>
</evidence>
<evidence type="ECO:0000256" key="10">
    <source>
        <dbReference type="ARBA" id="ARBA00023008"/>
    </source>
</evidence>
<keyword evidence="9 13" id="KW-1133">Transmembrane helix</keyword>
<keyword evidence="6" id="KW-0479">Metal-binding</keyword>
<keyword evidence="11 13" id="KW-0472">Membrane</keyword>
<dbReference type="PANTHER" id="PTHR22888">
    <property type="entry name" value="CYTOCHROME C OXIDASE, SUBUNIT II"/>
    <property type="match status" value="1"/>
</dbReference>
<dbReference type="Proteomes" id="UP001238334">
    <property type="component" value="Chromosome"/>
</dbReference>
<protein>
    <recommendedName>
        <fullName evidence="3">cytochrome-c oxidase</fullName>
        <ecNumber evidence="3">7.1.1.9</ecNumber>
    </recommendedName>
</protein>
<dbReference type="GO" id="GO:0042773">
    <property type="term" value="P:ATP synthesis coupled electron transport"/>
    <property type="evidence" value="ECO:0007669"/>
    <property type="project" value="TreeGrafter"/>
</dbReference>
<dbReference type="InterPro" id="IPR036257">
    <property type="entry name" value="Cyt_c_oxidase_su2_TM_sf"/>
</dbReference>
<dbReference type="GO" id="GO:0004129">
    <property type="term" value="F:cytochrome-c oxidase activity"/>
    <property type="evidence" value="ECO:0007669"/>
    <property type="project" value="UniProtKB-EC"/>
</dbReference>
<dbReference type="RefSeq" id="WP_270919035.1">
    <property type="nucleotide sequence ID" value="NZ_CP127247.1"/>
</dbReference>
<evidence type="ECO:0000313" key="15">
    <source>
        <dbReference type="EMBL" id="WIY26116.1"/>
    </source>
</evidence>
<evidence type="ECO:0000256" key="1">
    <source>
        <dbReference type="ARBA" id="ARBA00004141"/>
    </source>
</evidence>
<evidence type="ECO:0000256" key="6">
    <source>
        <dbReference type="ARBA" id="ARBA00022723"/>
    </source>
</evidence>
<evidence type="ECO:0000256" key="4">
    <source>
        <dbReference type="ARBA" id="ARBA00022448"/>
    </source>
</evidence>
<dbReference type="PROSITE" id="PS50857">
    <property type="entry name" value="COX2_CUA"/>
    <property type="match status" value="1"/>
</dbReference>
<dbReference type="InterPro" id="IPR002429">
    <property type="entry name" value="CcO_II-like_C"/>
</dbReference>
<dbReference type="InterPro" id="IPR045187">
    <property type="entry name" value="CcO_II"/>
</dbReference>
<dbReference type="SUPFAM" id="SSF49503">
    <property type="entry name" value="Cupredoxins"/>
    <property type="match status" value="1"/>
</dbReference>
<dbReference type="SUPFAM" id="SSF81464">
    <property type="entry name" value="Cytochrome c oxidase subunit II-like, transmembrane region"/>
    <property type="match status" value="1"/>
</dbReference>
<dbReference type="PRINTS" id="PR01166">
    <property type="entry name" value="CYCOXIDASEII"/>
</dbReference>
<sequence>MIIAIVLVLIVVGSVAFHMLSPWWWTPIASNWGYIDTTLIITFWITGIVFVMVILFLAYCVFAFRHREGHKAIFDPENKRLEIILTVLTTIGVAALLVPGLFVWKQFVTVPDDAIEVEVFAQQWRWSYRLPGEDGRLGTSAAELINDDNPLGINPYDRFGKDDVIVDGGDLYLEMGQPVKMVLRSIDVLHNYYVPEFRAKMDMVPGMVTYYWFTPTRVGDFEVLCAEYCGTAHGYMRGDVYVVSPEDYQVWLQEQETFADYAAAAEAKHDTQIAQNRQP</sequence>
<evidence type="ECO:0000256" key="8">
    <source>
        <dbReference type="ARBA" id="ARBA00022982"/>
    </source>
</evidence>
<evidence type="ECO:0000259" key="14">
    <source>
        <dbReference type="PROSITE" id="PS50857"/>
    </source>
</evidence>
<dbReference type="AlphaFoldDB" id="A0A9Y2P200"/>
<name>A0A9Y2P200_9RHOB</name>